<dbReference type="Pfam" id="PF01261">
    <property type="entry name" value="AP_endonuc_2"/>
    <property type="match status" value="1"/>
</dbReference>
<protein>
    <submittedName>
        <fullName evidence="2">Sugar phosphate isomerase/epimerase</fullName>
    </submittedName>
</protein>
<dbReference type="InterPro" id="IPR050312">
    <property type="entry name" value="IolE/XylAMocC-like"/>
</dbReference>
<dbReference type="RefSeq" id="WP_309795887.1">
    <property type="nucleotide sequence ID" value="NZ_JAVDPW010000006.1"/>
</dbReference>
<keyword evidence="2" id="KW-0413">Isomerase</keyword>
<proteinExistence type="predicted"/>
<feature type="domain" description="Xylose isomerase-like TIM barrel" evidence="1">
    <location>
        <begin position="23"/>
        <end position="239"/>
    </location>
</feature>
<comment type="caution">
    <text evidence="2">The sequence shown here is derived from an EMBL/GenBank/DDBJ whole genome shotgun (WGS) entry which is preliminary data.</text>
</comment>
<name>A0ABU1JQV9_9PROT</name>
<dbReference type="InterPro" id="IPR013022">
    <property type="entry name" value="Xyl_isomerase-like_TIM-brl"/>
</dbReference>
<dbReference type="SUPFAM" id="SSF51658">
    <property type="entry name" value="Xylose isomerase-like"/>
    <property type="match status" value="1"/>
</dbReference>
<organism evidence="2 3">
    <name type="scientific">Inquilinus ginsengisoli</name>
    <dbReference type="NCBI Taxonomy" id="363840"/>
    <lineage>
        <taxon>Bacteria</taxon>
        <taxon>Pseudomonadati</taxon>
        <taxon>Pseudomonadota</taxon>
        <taxon>Alphaproteobacteria</taxon>
        <taxon>Rhodospirillales</taxon>
        <taxon>Rhodospirillaceae</taxon>
        <taxon>Inquilinus</taxon>
    </lineage>
</organism>
<gene>
    <name evidence="2" type="ORF">E9232_003529</name>
</gene>
<dbReference type="InterPro" id="IPR036237">
    <property type="entry name" value="Xyl_isomerase-like_sf"/>
</dbReference>
<dbReference type="PANTHER" id="PTHR12110">
    <property type="entry name" value="HYDROXYPYRUVATE ISOMERASE"/>
    <property type="match status" value="1"/>
</dbReference>
<dbReference type="Gene3D" id="3.20.20.150">
    <property type="entry name" value="Divalent-metal-dependent TIM barrel enzymes"/>
    <property type="match status" value="1"/>
</dbReference>
<dbReference type="Proteomes" id="UP001262410">
    <property type="component" value="Unassembled WGS sequence"/>
</dbReference>
<reference evidence="2 3" key="1">
    <citation type="submission" date="2023-07" db="EMBL/GenBank/DDBJ databases">
        <title>Sorghum-associated microbial communities from plants grown in Nebraska, USA.</title>
        <authorList>
            <person name="Schachtman D."/>
        </authorList>
    </citation>
    <scope>NUCLEOTIDE SEQUENCE [LARGE SCALE GENOMIC DNA]</scope>
    <source>
        <strain evidence="2 3">584</strain>
    </source>
</reference>
<evidence type="ECO:0000313" key="2">
    <source>
        <dbReference type="EMBL" id="MDR6291003.1"/>
    </source>
</evidence>
<evidence type="ECO:0000313" key="3">
    <source>
        <dbReference type="Proteomes" id="UP001262410"/>
    </source>
</evidence>
<sequence length="254" mass="27939">MSRYIISFQLYSARHFPPLEAQLDWLAQCGYDAVEPWLPAYGDDAALFRRQIDAAGLACSGFHMPLAGLVNEPKRFFDYAHTMGTDTLIPPYLTPEERSITADGWRRVGEQLAKGAAAAKAEGLKVAWHNHDFEYHKLQDGNRPIDLLLGAAGPDVDFEIDIGWVTRGWADPAQELERYADRITAIQLKDTARPGTAADEGWTATGDGIIDWTALVPLFGATRATVLVAEHDNPSDWKVFASRSIAAMRALVGG</sequence>
<evidence type="ECO:0000259" key="1">
    <source>
        <dbReference type="Pfam" id="PF01261"/>
    </source>
</evidence>
<dbReference type="GO" id="GO:0016853">
    <property type="term" value="F:isomerase activity"/>
    <property type="evidence" value="ECO:0007669"/>
    <property type="project" value="UniProtKB-KW"/>
</dbReference>
<keyword evidence="3" id="KW-1185">Reference proteome</keyword>
<accession>A0ABU1JQV9</accession>
<dbReference type="PANTHER" id="PTHR12110:SF41">
    <property type="entry name" value="INOSOSE DEHYDRATASE"/>
    <property type="match status" value="1"/>
</dbReference>
<dbReference type="EMBL" id="JAVDPW010000006">
    <property type="protein sequence ID" value="MDR6291003.1"/>
    <property type="molecule type" value="Genomic_DNA"/>
</dbReference>